<evidence type="ECO:0000256" key="2">
    <source>
        <dbReference type="ARBA" id="ARBA00006403"/>
    </source>
</evidence>
<evidence type="ECO:0000256" key="5">
    <source>
        <dbReference type="RuleBase" id="RU004020"/>
    </source>
</evidence>
<evidence type="ECO:0000259" key="7">
    <source>
        <dbReference type="SMART" id="SM00415"/>
    </source>
</evidence>
<comment type="caution">
    <text evidence="8">The sequence shown here is derived from an EMBL/GenBank/DDBJ whole genome shotgun (WGS) entry which is preliminary data.</text>
</comment>
<dbReference type="Pfam" id="PF00447">
    <property type="entry name" value="HSF_DNA-bind"/>
    <property type="match status" value="1"/>
</dbReference>
<dbReference type="Gene3D" id="1.10.10.10">
    <property type="entry name" value="Winged helix-like DNA-binding domain superfamily/Winged helix DNA-binding domain"/>
    <property type="match status" value="1"/>
</dbReference>
<comment type="subcellular location">
    <subcellularLocation>
        <location evidence="1">Nucleus</location>
    </subcellularLocation>
</comment>
<evidence type="ECO:0000313" key="9">
    <source>
        <dbReference type="Proteomes" id="UP000603627"/>
    </source>
</evidence>
<evidence type="ECO:0000256" key="3">
    <source>
        <dbReference type="ARBA" id="ARBA00023125"/>
    </source>
</evidence>
<dbReference type="GO" id="GO:0043565">
    <property type="term" value="F:sequence-specific DNA binding"/>
    <property type="evidence" value="ECO:0007669"/>
    <property type="project" value="InterPro"/>
</dbReference>
<organism evidence="8 9">
    <name type="scientific">Calcarius ornatus</name>
    <name type="common">Chestnut-collared longspur</name>
    <dbReference type="NCBI Taxonomy" id="198940"/>
    <lineage>
        <taxon>Eukaryota</taxon>
        <taxon>Metazoa</taxon>
        <taxon>Chordata</taxon>
        <taxon>Craniata</taxon>
        <taxon>Vertebrata</taxon>
        <taxon>Euteleostomi</taxon>
        <taxon>Archelosauria</taxon>
        <taxon>Archosauria</taxon>
        <taxon>Dinosauria</taxon>
        <taxon>Saurischia</taxon>
        <taxon>Theropoda</taxon>
        <taxon>Coelurosauria</taxon>
        <taxon>Aves</taxon>
        <taxon>Neognathae</taxon>
        <taxon>Neoaves</taxon>
        <taxon>Telluraves</taxon>
        <taxon>Australaves</taxon>
        <taxon>Passeriformes</taxon>
        <taxon>Passeroidea</taxon>
        <taxon>Fringillidae</taxon>
        <taxon>Emberizinae</taxon>
        <taxon>Emberizini</taxon>
        <taxon>Calcarius</taxon>
    </lineage>
</organism>
<evidence type="ECO:0000256" key="4">
    <source>
        <dbReference type="ARBA" id="ARBA00023242"/>
    </source>
</evidence>
<dbReference type="PANTHER" id="PTHR10015:SF465">
    <property type="entry name" value="HSF-TYPE DNA-BINDING DOMAIN-CONTAINING PROTEIN"/>
    <property type="match status" value="1"/>
</dbReference>
<evidence type="ECO:0000256" key="6">
    <source>
        <dbReference type="SAM" id="MobiDB-lite"/>
    </source>
</evidence>
<comment type="similarity">
    <text evidence="2 5">Belongs to the HSF family.</text>
</comment>
<feature type="region of interest" description="Disordered" evidence="6">
    <location>
        <begin position="124"/>
        <end position="147"/>
    </location>
</feature>
<dbReference type="InterPro" id="IPR036388">
    <property type="entry name" value="WH-like_DNA-bd_sf"/>
</dbReference>
<keyword evidence="3" id="KW-0238">DNA-binding</keyword>
<dbReference type="GO" id="GO:0005634">
    <property type="term" value="C:nucleus"/>
    <property type="evidence" value="ECO:0007669"/>
    <property type="project" value="UniProtKB-SubCell"/>
</dbReference>
<reference evidence="8" key="1">
    <citation type="submission" date="2019-09" db="EMBL/GenBank/DDBJ databases">
        <title>Bird 10,000 Genomes (B10K) Project - Family phase.</title>
        <authorList>
            <person name="Zhang G."/>
        </authorList>
    </citation>
    <scope>NUCLEOTIDE SEQUENCE</scope>
    <source>
        <strain evidence="8">B10K-DU-015-28</strain>
        <tissue evidence="8">Muscle</tissue>
    </source>
</reference>
<sequence>PAGLSASTFPPKLWRLVNSPRVRSVRWDSRAQRLLSNRSLFQQELLSLGDTHRDGGLGAGAVPHTFRATQLRSFVWQLYGYGFRKVLGRVGSAALGAARVWLHYSNPCFRCDHPNLLLRIKRRSAANRQQPAAGREGHRRPPCGSQQ</sequence>
<feature type="non-terminal residue" evidence="8">
    <location>
        <position position="147"/>
    </location>
</feature>
<dbReference type="SUPFAM" id="SSF46785">
    <property type="entry name" value="Winged helix' DNA-binding domain"/>
    <property type="match status" value="1"/>
</dbReference>
<dbReference type="EMBL" id="WBNL01000563">
    <property type="protein sequence ID" value="NXE66824.1"/>
    <property type="molecule type" value="Genomic_DNA"/>
</dbReference>
<dbReference type="AlphaFoldDB" id="A0A852A4F7"/>
<dbReference type="InterPro" id="IPR000232">
    <property type="entry name" value="HSF_DNA-bd"/>
</dbReference>
<keyword evidence="4" id="KW-0539">Nucleus</keyword>
<feature type="domain" description="HSF-type DNA-binding" evidence="7">
    <location>
        <begin position="5"/>
        <end position="123"/>
    </location>
</feature>
<evidence type="ECO:0000313" key="8">
    <source>
        <dbReference type="EMBL" id="NXE66824.1"/>
    </source>
</evidence>
<keyword evidence="9" id="KW-1185">Reference proteome</keyword>
<evidence type="ECO:0000256" key="1">
    <source>
        <dbReference type="ARBA" id="ARBA00004123"/>
    </source>
</evidence>
<name>A0A852A4F7_CALOR</name>
<gene>
    <name evidence="8" type="primary">Hsf5_1</name>
    <name evidence="8" type="ORF">CALORN_R13967</name>
</gene>
<protein>
    <submittedName>
        <fullName evidence="8">HSF5 protein</fullName>
    </submittedName>
</protein>
<proteinExistence type="inferred from homology"/>
<dbReference type="GO" id="GO:0003700">
    <property type="term" value="F:DNA-binding transcription factor activity"/>
    <property type="evidence" value="ECO:0007669"/>
    <property type="project" value="InterPro"/>
</dbReference>
<feature type="non-terminal residue" evidence="8">
    <location>
        <position position="1"/>
    </location>
</feature>
<dbReference type="SMART" id="SM00415">
    <property type="entry name" value="HSF"/>
    <property type="match status" value="1"/>
</dbReference>
<dbReference type="PANTHER" id="PTHR10015">
    <property type="entry name" value="HEAT SHOCK TRANSCRIPTION FACTOR"/>
    <property type="match status" value="1"/>
</dbReference>
<dbReference type="Proteomes" id="UP000603627">
    <property type="component" value="Unassembled WGS sequence"/>
</dbReference>
<dbReference type="InterPro" id="IPR036390">
    <property type="entry name" value="WH_DNA-bd_sf"/>
</dbReference>
<accession>A0A852A4F7</accession>